<dbReference type="HOGENOM" id="CLU_835814_0_0_2"/>
<dbReference type="Proteomes" id="UP000007478">
    <property type="component" value="Plasmid pTBMP1"/>
</dbReference>
<evidence type="ECO:0000256" key="1">
    <source>
        <dbReference type="SAM" id="Phobius"/>
    </source>
</evidence>
<gene>
    <name evidence="2" type="ordered locus">TERMP_02253</name>
</gene>
<dbReference type="AlphaFoldDB" id="F0LN87"/>
<name>F0LN87_THEBM</name>
<evidence type="ECO:0000313" key="2">
    <source>
        <dbReference type="EMBL" id="ADT85226.1"/>
    </source>
</evidence>
<geneLocation type="plasmid" evidence="2 3">
    <name>pTBMP1</name>
</geneLocation>
<feature type="transmembrane region" description="Helical" evidence="1">
    <location>
        <begin position="309"/>
        <end position="326"/>
    </location>
</feature>
<sequence>MKRNVLISLFLLFLILPLNSSGAYYQYGWRYKAIIRPQNFIDVYTIPINETISGDNNIVSIRRNFTLSEEAQIIGITLRFSNLGENLAQDFNLFLIKKQGSSDKFGVGMSFDIYPLGNGEYIASTYLMNSSLYHTALYVENWRKEKFLEGNIVISAFLPEGSKTKIEDIKFYIYTQSRETDFVIKEIPNGYLLLPEPVTFKQLLLRIDASTPVTVYLKGEGGREHRVTLNPNLSSTQTFYIGFDSSSKKITVSKIQNENRITLKEIKSDSSWLQVARIFVPSLIRTKTVAISGEIYISENTEKGVSRDINLIGIILVGSFLLVIWLKRITKN</sequence>
<keyword evidence="1" id="KW-0812">Transmembrane</keyword>
<accession>F0LN87</accession>
<keyword evidence="1" id="KW-0472">Membrane</keyword>
<dbReference type="KEGG" id="tba:TERMP_02253"/>
<keyword evidence="2" id="KW-0614">Plasmid</keyword>
<keyword evidence="3" id="KW-1185">Reference proteome</keyword>
<reference evidence="2 3" key="1">
    <citation type="journal article" date="2011" name="J. Bacteriol.">
        <title>Complete genome sequence of the hyperthermophilic, piezophilic, heterotrophic, and carboxydotrophic archaeon Thermococcus barophilus MP.</title>
        <authorList>
            <person name="Vannier P."/>
            <person name="Marteinsson V.T."/>
            <person name="Fridjonsson O.H."/>
            <person name="Oger P."/>
            <person name="Jebbar M."/>
        </authorList>
    </citation>
    <scope>NUCLEOTIDE SEQUENCE [LARGE SCALE GENOMIC DNA]</scope>
    <source>
        <strain evidence="3">DSM 11836 / MP</strain>
    </source>
</reference>
<dbReference type="RefSeq" id="WP_013747448.1">
    <property type="nucleotide sequence ID" value="NC_015471.1"/>
</dbReference>
<protein>
    <submittedName>
        <fullName evidence="2">Uncharacterized protein</fullName>
    </submittedName>
</protein>
<proteinExistence type="predicted"/>
<dbReference type="EMBL" id="CP002373">
    <property type="protein sequence ID" value="ADT85226.1"/>
    <property type="molecule type" value="Genomic_DNA"/>
</dbReference>
<keyword evidence="1" id="KW-1133">Transmembrane helix</keyword>
<dbReference type="PATRIC" id="fig|391623.17.peg.2247"/>
<evidence type="ECO:0000313" key="3">
    <source>
        <dbReference type="Proteomes" id="UP000007478"/>
    </source>
</evidence>
<dbReference type="GeneID" id="10549077"/>
<organism evidence="2 3">
    <name type="scientific">Thermococcus barophilus (strain DSM 11836 / MP)</name>
    <dbReference type="NCBI Taxonomy" id="391623"/>
    <lineage>
        <taxon>Archaea</taxon>
        <taxon>Methanobacteriati</taxon>
        <taxon>Methanobacteriota</taxon>
        <taxon>Thermococci</taxon>
        <taxon>Thermococcales</taxon>
        <taxon>Thermococcaceae</taxon>
        <taxon>Thermococcus</taxon>
    </lineage>
</organism>